<dbReference type="EMBL" id="SMKP01000125">
    <property type="protein sequence ID" value="TDD15452.1"/>
    <property type="molecule type" value="Genomic_DNA"/>
</dbReference>
<feature type="domain" description="Glycosyltransferase 2-like" evidence="2">
    <location>
        <begin position="27"/>
        <end position="148"/>
    </location>
</feature>
<keyword evidence="4" id="KW-1185">Reference proteome</keyword>
<dbReference type="PANTHER" id="PTHR43685:SF3">
    <property type="entry name" value="SLR2126 PROTEIN"/>
    <property type="match status" value="1"/>
</dbReference>
<dbReference type="InterPro" id="IPR050834">
    <property type="entry name" value="Glycosyltransf_2"/>
</dbReference>
<proteinExistence type="predicted"/>
<feature type="coiled-coil region" evidence="1">
    <location>
        <begin position="449"/>
        <end position="476"/>
    </location>
</feature>
<gene>
    <name evidence="3" type="ORF">E1294_34505</name>
</gene>
<evidence type="ECO:0000313" key="3">
    <source>
        <dbReference type="EMBL" id="TDD15452.1"/>
    </source>
</evidence>
<reference evidence="3 4" key="1">
    <citation type="submission" date="2019-03" db="EMBL/GenBank/DDBJ databases">
        <title>Draft genome sequences of novel Actinobacteria.</title>
        <authorList>
            <person name="Sahin N."/>
            <person name="Ay H."/>
            <person name="Saygin H."/>
        </authorList>
    </citation>
    <scope>NUCLEOTIDE SEQUENCE [LARGE SCALE GENOMIC DNA]</scope>
    <source>
        <strain evidence="3 4">KC712</strain>
    </source>
</reference>
<name>A0A4R4W9N1_9ACTN</name>
<dbReference type="Proteomes" id="UP000294543">
    <property type="component" value="Unassembled WGS sequence"/>
</dbReference>
<dbReference type="RefSeq" id="WP_132515165.1">
    <property type="nucleotide sequence ID" value="NZ_SMKP01000125.1"/>
</dbReference>
<dbReference type="InterPro" id="IPR001173">
    <property type="entry name" value="Glyco_trans_2-like"/>
</dbReference>
<dbReference type="Gene3D" id="3.90.550.10">
    <property type="entry name" value="Spore Coat Polysaccharide Biosynthesis Protein SpsA, Chain A"/>
    <property type="match status" value="1"/>
</dbReference>
<dbReference type="SUPFAM" id="SSF53448">
    <property type="entry name" value="Nucleotide-diphospho-sugar transferases"/>
    <property type="match status" value="1"/>
</dbReference>
<sequence length="501" mass="54245">MTRVRHNDYSPLRPPATGTWEPSLRVSVVIPAYNCADVLERTVATLARQTYPSELVEVVVADDGSEPPIQLPGARVVRVAEGWGRGAARQTGQLAATGDVVHWLDSDMLLPDDHLETHMRWHHLIGYAVVIGDVRFVDEPGEEGVQPEYTRKTLESTRRLKDAGASAYLLHTGASTSVRAGLLRAAGGVDASLNMAEDTELGYRLAQAGAVFIPDEQARAWHVGPSTVMVREKEVHRHNWSYLGDLIPALRWLRAHPRRTWLVPYVRVVVTATSYEETRATVDSALAGTLTDAAVVLVGPWGKLTGERRAGLDDPLLDLRLLRHLYAHEPRVEFAESVPASAAPAPFLLSVPTGWTLGADTLAALVRHADGEQLGLVSVALAEGEDGVVAARLERTAAFARAALFEGAADDLVDEMFGSEWVSGSAYGFATADEAEPLSGDPAKWRALAGRRLDEVKELRAEVERLTSEVERLSAGEPSDGAPSERFGGLSSLLRHLRSAG</sequence>
<accession>A0A4R4W9N1</accession>
<dbReference type="CDD" id="cd00761">
    <property type="entry name" value="Glyco_tranf_GTA_type"/>
    <property type="match status" value="1"/>
</dbReference>
<evidence type="ECO:0000256" key="1">
    <source>
        <dbReference type="SAM" id="Coils"/>
    </source>
</evidence>
<dbReference type="PANTHER" id="PTHR43685">
    <property type="entry name" value="GLYCOSYLTRANSFERASE"/>
    <property type="match status" value="1"/>
</dbReference>
<dbReference type="Pfam" id="PF00535">
    <property type="entry name" value="Glycos_transf_2"/>
    <property type="match status" value="1"/>
</dbReference>
<dbReference type="GO" id="GO:0016740">
    <property type="term" value="F:transferase activity"/>
    <property type="evidence" value="ECO:0007669"/>
    <property type="project" value="UniProtKB-KW"/>
</dbReference>
<dbReference type="OrthoDB" id="5168148at2"/>
<keyword evidence="3" id="KW-0808">Transferase</keyword>
<dbReference type="InterPro" id="IPR029044">
    <property type="entry name" value="Nucleotide-diphossugar_trans"/>
</dbReference>
<dbReference type="AlphaFoldDB" id="A0A4R4W9N1"/>
<evidence type="ECO:0000313" key="4">
    <source>
        <dbReference type="Proteomes" id="UP000294543"/>
    </source>
</evidence>
<protein>
    <submittedName>
        <fullName evidence="3">Glycosyltransferase</fullName>
    </submittedName>
</protein>
<organism evidence="3 4">
    <name type="scientific">Nonomuraea diastatica</name>
    <dbReference type="NCBI Taxonomy" id="1848329"/>
    <lineage>
        <taxon>Bacteria</taxon>
        <taxon>Bacillati</taxon>
        <taxon>Actinomycetota</taxon>
        <taxon>Actinomycetes</taxon>
        <taxon>Streptosporangiales</taxon>
        <taxon>Streptosporangiaceae</taxon>
        <taxon>Nonomuraea</taxon>
    </lineage>
</organism>
<evidence type="ECO:0000259" key="2">
    <source>
        <dbReference type="Pfam" id="PF00535"/>
    </source>
</evidence>
<comment type="caution">
    <text evidence="3">The sequence shown here is derived from an EMBL/GenBank/DDBJ whole genome shotgun (WGS) entry which is preliminary data.</text>
</comment>
<keyword evidence="1" id="KW-0175">Coiled coil</keyword>